<accession>A0A5R9C455</accession>
<organism evidence="1 2">
    <name type="scientific">Marinilactibacillus psychrotolerans</name>
    <dbReference type="NCBI Taxonomy" id="191770"/>
    <lineage>
        <taxon>Bacteria</taxon>
        <taxon>Bacillati</taxon>
        <taxon>Bacillota</taxon>
        <taxon>Bacilli</taxon>
        <taxon>Lactobacillales</taxon>
        <taxon>Carnobacteriaceae</taxon>
        <taxon>Marinilactibacillus</taxon>
    </lineage>
</organism>
<comment type="caution">
    <text evidence="1">The sequence shown here is derived from an EMBL/GenBank/DDBJ whole genome shotgun (WGS) entry which is preliminary data.</text>
</comment>
<protein>
    <submittedName>
        <fullName evidence="1">Pentapeptide repeat-containing protein</fullName>
    </submittedName>
</protein>
<dbReference type="Pfam" id="PF00805">
    <property type="entry name" value="Pentapeptide"/>
    <property type="match status" value="2"/>
</dbReference>
<gene>
    <name evidence="1" type="ORF">FEZ48_06370</name>
</gene>
<proteinExistence type="predicted"/>
<dbReference type="Proteomes" id="UP000307201">
    <property type="component" value="Unassembled WGS sequence"/>
</dbReference>
<sequence length="201" mass="23490">MEKEKLKEILHLHKLWLEGSNEGERANLQNADLWNADLWNANLQNANLRNTNLQNANLRNANLQNANLRNANLQDADLWNADLWNADLWNANLQDADLWNADLWNADLWNANLQNANLRGITTESIRNLNVISAQLNTSEKNRKVTYWVDLDVVTAGCWQSNWEEFKKRVADVYGENEKMKRKYDRVIKFIEDEVAEEKDK</sequence>
<dbReference type="PANTHER" id="PTHR14136:SF17">
    <property type="entry name" value="BTB_POZ DOMAIN-CONTAINING PROTEIN KCTD9"/>
    <property type="match status" value="1"/>
</dbReference>
<dbReference type="PANTHER" id="PTHR14136">
    <property type="entry name" value="BTB_POZ DOMAIN-CONTAINING PROTEIN KCTD9"/>
    <property type="match status" value="1"/>
</dbReference>
<dbReference type="InterPro" id="IPR001646">
    <property type="entry name" value="5peptide_repeat"/>
</dbReference>
<name>A0A5R9C455_9LACT</name>
<dbReference type="SUPFAM" id="SSF141571">
    <property type="entry name" value="Pentapeptide repeat-like"/>
    <property type="match status" value="1"/>
</dbReference>
<reference evidence="1 2" key="1">
    <citation type="submission" date="2019-05" db="EMBL/GenBank/DDBJ databases">
        <title>The metagenome of a microbial culture collection derived from dairy environment covers the genomic content of the human microbiome.</title>
        <authorList>
            <person name="Roder T."/>
            <person name="Wuthrich D."/>
            <person name="Sattari Z."/>
            <person name="Von Ah U."/>
            <person name="Bar C."/>
            <person name="Ronchi F."/>
            <person name="Macpherson A.J."/>
            <person name="Ganal-Vonarburg S.C."/>
            <person name="Bruggmann R."/>
            <person name="Vergeres G."/>
        </authorList>
    </citation>
    <scope>NUCLEOTIDE SEQUENCE [LARGE SCALE GENOMIC DNA]</scope>
    <source>
        <strain evidence="1 2">FAM 24235</strain>
    </source>
</reference>
<dbReference type="Gene3D" id="2.160.20.80">
    <property type="entry name" value="E3 ubiquitin-protein ligase SopA"/>
    <property type="match status" value="1"/>
</dbReference>
<dbReference type="EMBL" id="VBTE01000015">
    <property type="protein sequence ID" value="TLQ07602.1"/>
    <property type="molecule type" value="Genomic_DNA"/>
</dbReference>
<evidence type="ECO:0000313" key="2">
    <source>
        <dbReference type="Proteomes" id="UP000307201"/>
    </source>
</evidence>
<dbReference type="AlphaFoldDB" id="A0A5R9C455"/>
<evidence type="ECO:0000313" key="1">
    <source>
        <dbReference type="EMBL" id="TLQ07602.1"/>
    </source>
</evidence>
<dbReference type="InterPro" id="IPR051082">
    <property type="entry name" value="Pentapeptide-BTB/POZ_domain"/>
</dbReference>